<evidence type="ECO:0000313" key="3">
    <source>
        <dbReference type="Proteomes" id="UP001317870"/>
    </source>
</evidence>
<proteinExistence type="predicted"/>
<keyword evidence="1" id="KW-0472">Membrane</keyword>
<evidence type="ECO:0000256" key="1">
    <source>
        <dbReference type="SAM" id="Phobius"/>
    </source>
</evidence>
<organism evidence="2 3">
    <name type="scientific">Nocardia sputorum</name>
    <dbReference type="NCBI Taxonomy" id="2984338"/>
    <lineage>
        <taxon>Bacteria</taxon>
        <taxon>Bacillati</taxon>
        <taxon>Actinomycetota</taxon>
        <taxon>Actinomycetes</taxon>
        <taxon>Mycobacteriales</taxon>
        <taxon>Nocardiaceae</taxon>
        <taxon>Nocardia</taxon>
    </lineage>
</organism>
<reference evidence="2 3" key="1">
    <citation type="submission" date="2022-11" db="EMBL/GenBank/DDBJ databases">
        <title>Genome Sequencing of Nocardia sp. ON39_IFM12276 and assembly.</title>
        <authorList>
            <person name="Shimojima M."/>
            <person name="Toyokawa M."/>
            <person name="Uesaka K."/>
        </authorList>
    </citation>
    <scope>NUCLEOTIDE SEQUENCE [LARGE SCALE GENOMIC DNA]</scope>
    <source>
        <strain evidence="2 3">IFM 12276</strain>
    </source>
</reference>
<dbReference type="Proteomes" id="UP001317870">
    <property type="component" value="Chromosome"/>
</dbReference>
<keyword evidence="1" id="KW-0812">Transmembrane</keyword>
<sequence>MPEPTGLRQIDELEDDMGSTLARRDGAAFLRSALRVDGWSTGIFGGLLLAGAGLLRDPLGLPIGWSIAFGVVMLGGALALLTIARRPEVPARHAQVVVAVNVLSAAGMTGLAGSDILVLTGLGLAFLLVGAAVVATFAGLEFAGLRRLG</sequence>
<dbReference type="RefSeq" id="WP_281874707.1">
    <property type="nucleotide sequence ID" value="NZ_AP026978.1"/>
</dbReference>
<gene>
    <name evidence="2" type="ORF">IFM12276_45950</name>
</gene>
<feature type="transmembrane region" description="Helical" evidence="1">
    <location>
        <begin position="61"/>
        <end position="84"/>
    </location>
</feature>
<keyword evidence="1" id="KW-1133">Transmembrane helix</keyword>
<evidence type="ECO:0008006" key="4">
    <source>
        <dbReference type="Google" id="ProtNLM"/>
    </source>
</evidence>
<keyword evidence="3" id="KW-1185">Reference proteome</keyword>
<name>A0ABN6U8R4_9NOCA</name>
<accession>A0ABN6U8R4</accession>
<dbReference type="EMBL" id="AP026978">
    <property type="protein sequence ID" value="BDU01567.1"/>
    <property type="molecule type" value="Genomic_DNA"/>
</dbReference>
<feature type="transmembrane region" description="Helical" evidence="1">
    <location>
        <begin position="33"/>
        <end position="55"/>
    </location>
</feature>
<protein>
    <recommendedName>
        <fullName evidence="4">Integral membrane protein</fullName>
    </recommendedName>
</protein>
<feature type="transmembrane region" description="Helical" evidence="1">
    <location>
        <begin position="124"/>
        <end position="145"/>
    </location>
</feature>
<feature type="transmembrane region" description="Helical" evidence="1">
    <location>
        <begin position="96"/>
        <end position="118"/>
    </location>
</feature>
<evidence type="ECO:0000313" key="2">
    <source>
        <dbReference type="EMBL" id="BDU01567.1"/>
    </source>
</evidence>